<evidence type="ECO:0000313" key="1">
    <source>
        <dbReference type="EMBL" id="CAG6680384.1"/>
    </source>
</evidence>
<dbReference type="AlphaFoldDB" id="A0A8D8T697"/>
<organism evidence="1">
    <name type="scientific">Cacopsylla melanoneura</name>
    <dbReference type="NCBI Taxonomy" id="428564"/>
    <lineage>
        <taxon>Eukaryota</taxon>
        <taxon>Metazoa</taxon>
        <taxon>Ecdysozoa</taxon>
        <taxon>Arthropoda</taxon>
        <taxon>Hexapoda</taxon>
        <taxon>Insecta</taxon>
        <taxon>Pterygota</taxon>
        <taxon>Neoptera</taxon>
        <taxon>Paraneoptera</taxon>
        <taxon>Hemiptera</taxon>
        <taxon>Sternorrhyncha</taxon>
        <taxon>Psylloidea</taxon>
        <taxon>Psyllidae</taxon>
        <taxon>Psyllinae</taxon>
        <taxon>Cacopsylla</taxon>
    </lineage>
</organism>
<sequence>MANTNLGSVSSLSKWCCRLENLEILSKVWKLQHNWCRLHLNSKLSSKEINKSFQKRSSTVPHKLQHFHGKILSNFLTGVHKIHSKSQIYNQRGKTLIKSRHVTSFQPTFPIFPKPKMES</sequence>
<proteinExistence type="predicted"/>
<reference evidence="1" key="1">
    <citation type="submission" date="2021-05" db="EMBL/GenBank/DDBJ databases">
        <authorList>
            <person name="Alioto T."/>
            <person name="Alioto T."/>
            <person name="Gomez Garrido J."/>
        </authorList>
    </citation>
    <scope>NUCLEOTIDE SEQUENCE</scope>
</reference>
<name>A0A8D8T697_9HEMI</name>
<protein>
    <submittedName>
        <fullName evidence="1">Uncharacterized protein</fullName>
    </submittedName>
</protein>
<dbReference type="EMBL" id="HBUF01251928">
    <property type="protein sequence ID" value="CAG6680384.1"/>
    <property type="molecule type" value="Transcribed_RNA"/>
</dbReference>
<accession>A0A8D8T697</accession>